<reference evidence="2 3" key="1">
    <citation type="journal article" date="2021" name="Elife">
        <title>Chloroplast acquisition without the gene transfer in kleptoplastic sea slugs, Plakobranchus ocellatus.</title>
        <authorList>
            <person name="Maeda T."/>
            <person name="Takahashi S."/>
            <person name="Yoshida T."/>
            <person name="Shimamura S."/>
            <person name="Takaki Y."/>
            <person name="Nagai Y."/>
            <person name="Toyoda A."/>
            <person name="Suzuki Y."/>
            <person name="Arimoto A."/>
            <person name="Ishii H."/>
            <person name="Satoh N."/>
            <person name="Nishiyama T."/>
            <person name="Hasebe M."/>
            <person name="Maruyama T."/>
            <person name="Minagawa J."/>
            <person name="Obokata J."/>
            <person name="Shigenobu S."/>
        </authorList>
    </citation>
    <scope>NUCLEOTIDE SEQUENCE [LARGE SCALE GENOMIC DNA]</scope>
</reference>
<dbReference type="Pfam" id="PF21599">
    <property type="entry name" value="ZSWIM3_N"/>
    <property type="match status" value="1"/>
</dbReference>
<dbReference type="GO" id="GO:0016787">
    <property type="term" value="F:hydrolase activity"/>
    <property type="evidence" value="ECO:0007669"/>
    <property type="project" value="UniProtKB-KW"/>
</dbReference>
<dbReference type="EMBL" id="BLXT01004222">
    <property type="protein sequence ID" value="GFO11163.1"/>
    <property type="molecule type" value="Genomic_DNA"/>
</dbReference>
<sequence>MSVQVGTEFESYEALTAAVRVYEEENFVNLIIRDTRTVEAAAKRNLRKTYNPAIKYSDIAFCCTYGGKQYVSHSTGKRNHKTTKKACPFYVKVRATADGQKLFVRDVLDTHNHDISEVSE</sequence>
<dbReference type="InterPro" id="IPR040854">
    <property type="entry name" value="ZSWIM9"/>
</dbReference>
<accession>A0AAV4AWE2</accession>
<keyword evidence="2" id="KW-0378">Hydrolase</keyword>
<comment type="caution">
    <text evidence="2">The sequence shown here is derived from an EMBL/GenBank/DDBJ whole genome shotgun (WGS) entry which is preliminary data.</text>
</comment>
<dbReference type="Proteomes" id="UP000735302">
    <property type="component" value="Unassembled WGS sequence"/>
</dbReference>
<dbReference type="InterPro" id="IPR048325">
    <property type="entry name" value="ZSWIM3_N"/>
</dbReference>
<feature type="domain" description="ZSWIM3 N-terminal" evidence="1">
    <location>
        <begin position="4"/>
        <end position="113"/>
    </location>
</feature>
<name>A0AAV4AWE2_9GAST</name>
<gene>
    <name evidence="2" type="ORF">PoB_003766800</name>
</gene>
<dbReference type="PANTHER" id="PTHR47086">
    <property type="entry name" value="BTB DOMAIN-CONTAINING PROTEIN"/>
    <property type="match status" value="1"/>
</dbReference>
<keyword evidence="3" id="KW-1185">Reference proteome</keyword>
<evidence type="ECO:0000313" key="2">
    <source>
        <dbReference type="EMBL" id="GFO11163.1"/>
    </source>
</evidence>
<organism evidence="2 3">
    <name type="scientific">Plakobranchus ocellatus</name>
    <dbReference type="NCBI Taxonomy" id="259542"/>
    <lineage>
        <taxon>Eukaryota</taxon>
        <taxon>Metazoa</taxon>
        <taxon>Spiralia</taxon>
        <taxon>Lophotrochozoa</taxon>
        <taxon>Mollusca</taxon>
        <taxon>Gastropoda</taxon>
        <taxon>Heterobranchia</taxon>
        <taxon>Euthyneura</taxon>
        <taxon>Panpulmonata</taxon>
        <taxon>Sacoglossa</taxon>
        <taxon>Placobranchoidea</taxon>
        <taxon>Plakobranchidae</taxon>
        <taxon>Plakobranchus</taxon>
    </lineage>
</organism>
<evidence type="ECO:0000313" key="3">
    <source>
        <dbReference type="Proteomes" id="UP000735302"/>
    </source>
</evidence>
<dbReference type="AlphaFoldDB" id="A0AAV4AWE2"/>
<dbReference type="PANTHER" id="PTHR47086:SF4">
    <property type="entry name" value="BTB DOMAIN-CONTAINING PROTEIN"/>
    <property type="match status" value="1"/>
</dbReference>
<proteinExistence type="predicted"/>
<evidence type="ECO:0000259" key="1">
    <source>
        <dbReference type="Pfam" id="PF21599"/>
    </source>
</evidence>
<protein>
    <submittedName>
        <fullName evidence="2">Inosine-uridine preferring nucleoside hydrolase-like isoform x3</fullName>
    </submittedName>
</protein>